<protein>
    <submittedName>
        <fullName evidence="1">Uncharacterized protein</fullName>
    </submittedName>
</protein>
<sequence>MAFGCPVCNGLREVESLCPACGDKMADTGRLEDTFDDYSPYREIDDVRMTNGYVDLEQNVCMHLFVCTRCGRETVHGVEEEELGGP</sequence>
<dbReference type="AlphaFoldDB" id="A0A1U9K782"/>
<gene>
    <name evidence="1" type="ORF">B0W44_09035</name>
</gene>
<evidence type="ECO:0000313" key="1">
    <source>
        <dbReference type="EMBL" id="AQS55915.1"/>
    </source>
</evidence>
<proteinExistence type="predicted"/>
<dbReference type="EMBL" id="CP019699">
    <property type="protein sequence ID" value="AQS55915.1"/>
    <property type="molecule type" value="Genomic_DNA"/>
</dbReference>
<dbReference type="Proteomes" id="UP000188603">
    <property type="component" value="Chromosome"/>
</dbReference>
<dbReference type="KEGG" id="ntr:B0W44_09035"/>
<dbReference type="STRING" id="1471761.B0W44_09035"/>
<organism evidence="1 2">
    <name type="scientific">Novibacillus thermophilus</name>
    <dbReference type="NCBI Taxonomy" id="1471761"/>
    <lineage>
        <taxon>Bacteria</taxon>
        <taxon>Bacillati</taxon>
        <taxon>Bacillota</taxon>
        <taxon>Bacilli</taxon>
        <taxon>Bacillales</taxon>
        <taxon>Thermoactinomycetaceae</taxon>
        <taxon>Novibacillus</taxon>
    </lineage>
</organism>
<accession>A0A1U9K782</accession>
<reference evidence="1 2" key="1">
    <citation type="journal article" date="2015" name="Int. J. Syst. Evol. Microbiol.">
        <title>Novibacillus thermophilus gen. nov., sp. nov., a Gram-staining-negative and moderately thermophilic member of the family Thermoactinomycetaceae.</title>
        <authorList>
            <person name="Yang G."/>
            <person name="Chen J."/>
            <person name="Zhou S."/>
        </authorList>
    </citation>
    <scope>NUCLEOTIDE SEQUENCE [LARGE SCALE GENOMIC DNA]</scope>
    <source>
        <strain evidence="1 2">SG-1</strain>
    </source>
</reference>
<dbReference type="RefSeq" id="WP_077719775.1">
    <property type="nucleotide sequence ID" value="NZ_CP019699.1"/>
</dbReference>
<name>A0A1U9K782_9BACL</name>
<keyword evidence="2" id="KW-1185">Reference proteome</keyword>
<evidence type="ECO:0000313" key="2">
    <source>
        <dbReference type="Proteomes" id="UP000188603"/>
    </source>
</evidence>
<dbReference type="OrthoDB" id="1683552at2"/>